<reference evidence="3 4" key="1">
    <citation type="submission" date="2019-08" db="EMBL/GenBank/DDBJ databases">
        <authorList>
            <person name="Dong K."/>
        </authorList>
    </citation>
    <scope>NUCLEOTIDE SEQUENCE [LARGE SCALE GENOMIC DNA]</scope>
    <source>
        <strain evidence="3 4">JCM14558</strain>
    </source>
</reference>
<feature type="transmembrane region" description="Helical" evidence="2">
    <location>
        <begin position="106"/>
        <end position="123"/>
    </location>
</feature>
<proteinExistence type="predicted"/>
<keyword evidence="2" id="KW-0472">Membrane</keyword>
<dbReference type="EMBL" id="VRSV01000001">
    <property type="protein sequence ID" value="TXK13054.1"/>
    <property type="molecule type" value="Genomic_DNA"/>
</dbReference>
<dbReference type="Pfam" id="PF11361">
    <property type="entry name" value="DUF3159"/>
    <property type="match status" value="1"/>
</dbReference>
<sequence>MTDAPTPDESKPTSLEPPSASEALSSALGEAARRAGLDPAKHTSTGAAVWSAMGGWRGIFESVLPSLLFVVVFTTTQQLIPALIASVGIAVVFTIVRLVQKSPPSAAIGGLVAAGAAAALALITGNPSDNFVPGLLTNAGYGLAMLVSALVGWPIIGLAAGYLMAEGVAWRNDRRKRRTFFWLTLAWAALFFARLAVQLPIYLTSLDPANRESAVALLGTLKIAMGLPLFAPLVAVTLLAVRALYVKTRATGS</sequence>
<evidence type="ECO:0000313" key="4">
    <source>
        <dbReference type="Proteomes" id="UP000321034"/>
    </source>
</evidence>
<dbReference type="PIRSF" id="PIRSF010219">
    <property type="entry name" value="UCP010219"/>
    <property type="match status" value="1"/>
</dbReference>
<evidence type="ECO:0000313" key="3">
    <source>
        <dbReference type="EMBL" id="TXK13054.1"/>
    </source>
</evidence>
<feature type="transmembrane region" description="Helical" evidence="2">
    <location>
        <begin position="223"/>
        <end position="245"/>
    </location>
</feature>
<keyword evidence="2" id="KW-1133">Transmembrane helix</keyword>
<name>A0A5C8I4P9_9MICO</name>
<dbReference type="AlphaFoldDB" id="A0A5C8I4P9"/>
<feature type="transmembrane region" description="Helical" evidence="2">
    <location>
        <begin position="143"/>
        <end position="168"/>
    </location>
</feature>
<accession>A0A5C8I4P9</accession>
<protein>
    <submittedName>
        <fullName evidence="3">DUF3159 domain-containing protein</fullName>
    </submittedName>
</protein>
<evidence type="ECO:0000256" key="2">
    <source>
        <dbReference type="SAM" id="Phobius"/>
    </source>
</evidence>
<gene>
    <name evidence="3" type="ORF">FVP77_06385</name>
</gene>
<feature type="transmembrane region" description="Helical" evidence="2">
    <location>
        <begin position="180"/>
        <end position="203"/>
    </location>
</feature>
<dbReference type="InterPro" id="IPR016566">
    <property type="entry name" value="UCP010219"/>
</dbReference>
<organism evidence="3 4">
    <name type="scientific">Microbacterium hatanonis</name>
    <dbReference type="NCBI Taxonomy" id="404366"/>
    <lineage>
        <taxon>Bacteria</taxon>
        <taxon>Bacillati</taxon>
        <taxon>Actinomycetota</taxon>
        <taxon>Actinomycetes</taxon>
        <taxon>Micrococcales</taxon>
        <taxon>Microbacteriaceae</taxon>
        <taxon>Microbacterium</taxon>
    </lineage>
</organism>
<feature type="compositionally biased region" description="Low complexity" evidence="1">
    <location>
        <begin position="14"/>
        <end position="23"/>
    </location>
</feature>
<evidence type="ECO:0000256" key="1">
    <source>
        <dbReference type="SAM" id="MobiDB-lite"/>
    </source>
</evidence>
<dbReference type="RefSeq" id="WP_147893739.1">
    <property type="nucleotide sequence ID" value="NZ_BAAANR010000001.1"/>
</dbReference>
<dbReference type="Proteomes" id="UP000321034">
    <property type="component" value="Unassembled WGS sequence"/>
</dbReference>
<feature type="transmembrane region" description="Helical" evidence="2">
    <location>
        <begin position="79"/>
        <end position="99"/>
    </location>
</feature>
<dbReference type="OrthoDB" id="5244221at2"/>
<keyword evidence="2" id="KW-0812">Transmembrane</keyword>
<comment type="caution">
    <text evidence="3">The sequence shown here is derived from an EMBL/GenBank/DDBJ whole genome shotgun (WGS) entry which is preliminary data.</text>
</comment>
<feature type="region of interest" description="Disordered" evidence="1">
    <location>
        <begin position="1"/>
        <end position="23"/>
    </location>
</feature>
<keyword evidence="4" id="KW-1185">Reference proteome</keyword>